<dbReference type="GO" id="GO:0005886">
    <property type="term" value="C:plasma membrane"/>
    <property type="evidence" value="ECO:0007669"/>
    <property type="project" value="UniProtKB-SubCell"/>
</dbReference>
<comment type="subcellular location">
    <subcellularLocation>
        <location evidence="1">Cell membrane</location>
        <topology evidence="1">Multi-pass membrane protein</topology>
    </subcellularLocation>
</comment>
<feature type="transmembrane region" description="Helical" evidence="6">
    <location>
        <begin position="12"/>
        <end position="32"/>
    </location>
</feature>
<sequence length="320" mass="35967">MRFFKLIKNHYIKIALTFGLFLIFLLIYKVGISNLLNTVKEMNVILLLLSVFPLILYIILTSYRWQCLLAKKNVHVPLSDLFRATCIGYFYSIITPTQVGTLAKMLYLRDKSIKKEVLVLTTLTDKFLEAVSLLIIASIGTLMFVHSRWNNYIYGFSIIFILVGLSTGLLDKSLFGRLAVAIYNFVIPSDIKSRYGTKIKNLYRNIPTLGESFYPLIISLFAWVTVYTCIYLISLSVNLGVSFPVLVSALSFSSVIGLIPITVSGIGTREAALLLVLGEYTASPEKILGMSIVSFIIARTAPALAGAVYLWLWEKDRLRD</sequence>
<evidence type="ECO:0008006" key="9">
    <source>
        <dbReference type="Google" id="ProtNLM"/>
    </source>
</evidence>
<dbReference type="Pfam" id="PF03706">
    <property type="entry name" value="LPG_synthase_TM"/>
    <property type="match status" value="1"/>
</dbReference>
<evidence type="ECO:0000256" key="6">
    <source>
        <dbReference type="SAM" id="Phobius"/>
    </source>
</evidence>
<dbReference type="AlphaFoldDB" id="A0A1F4VF11"/>
<evidence type="ECO:0000256" key="3">
    <source>
        <dbReference type="ARBA" id="ARBA00022692"/>
    </source>
</evidence>
<feature type="transmembrane region" description="Helical" evidence="6">
    <location>
        <begin position="152"/>
        <end position="170"/>
    </location>
</feature>
<keyword evidence="3 6" id="KW-0812">Transmembrane</keyword>
<dbReference type="InterPro" id="IPR022791">
    <property type="entry name" value="L-PG_synthase/AglD"/>
</dbReference>
<dbReference type="PANTHER" id="PTHR40277:SF1">
    <property type="entry name" value="BLL5419 PROTEIN"/>
    <property type="match status" value="1"/>
</dbReference>
<keyword evidence="4 6" id="KW-1133">Transmembrane helix</keyword>
<dbReference type="PANTHER" id="PTHR40277">
    <property type="entry name" value="BLL5419 PROTEIN"/>
    <property type="match status" value="1"/>
</dbReference>
<comment type="caution">
    <text evidence="7">The sequence shown here is derived from an EMBL/GenBank/DDBJ whole genome shotgun (WGS) entry which is preliminary data.</text>
</comment>
<dbReference type="EMBL" id="MEVI01000001">
    <property type="protein sequence ID" value="OGC55851.1"/>
    <property type="molecule type" value="Genomic_DNA"/>
</dbReference>
<evidence type="ECO:0000256" key="1">
    <source>
        <dbReference type="ARBA" id="ARBA00004651"/>
    </source>
</evidence>
<evidence type="ECO:0000256" key="4">
    <source>
        <dbReference type="ARBA" id="ARBA00022989"/>
    </source>
</evidence>
<evidence type="ECO:0000313" key="7">
    <source>
        <dbReference type="EMBL" id="OGC55851.1"/>
    </source>
</evidence>
<protein>
    <recommendedName>
        <fullName evidence="9">TIGR00374 family protein</fullName>
    </recommendedName>
</protein>
<feature type="transmembrane region" description="Helical" evidence="6">
    <location>
        <begin position="213"/>
        <end position="233"/>
    </location>
</feature>
<evidence type="ECO:0000313" key="8">
    <source>
        <dbReference type="Proteomes" id="UP000176504"/>
    </source>
</evidence>
<gene>
    <name evidence="7" type="ORF">A3A78_02325</name>
</gene>
<accession>A0A1F4VF11</accession>
<reference evidence="7 8" key="1">
    <citation type="journal article" date="2016" name="Nat. Commun.">
        <title>Thousands of microbial genomes shed light on interconnected biogeochemical processes in an aquifer system.</title>
        <authorList>
            <person name="Anantharaman K."/>
            <person name="Brown C.T."/>
            <person name="Hug L.A."/>
            <person name="Sharon I."/>
            <person name="Castelle C.J."/>
            <person name="Probst A.J."/>
            <person name="Thomas B.C."/>
            <person name="Singh A."/>
            <person name="Wilkins M.J."/>
            <person name="Karaoz U."/>
            <person name="Brodie E.L."/>
            <person name="Williams K.H."/>
            <person name="Hubbard S.S."/>
            <person name="Banfield J.F."/>
        </authorList>
    </citation>
    <scope>NUCLEOTIDE SEQUENCE [LARGE SCALE GENOMIC DNA]</scope>
</reference>
<dbReference type="Proteomes" id="UP000176504">
    <property type="component" value="Unassembled WGS sequence"/>
</dbReference>
<name>A0A1F4VF11_UNCKA</name>
<evidence type="ECO:0000256" key="5">
    <source>
        <dbReference type="ARBA" id="ARBA00023136"/>
    </source>
</evidence>
<feature type="transmembrane region" description="Helical" evidence="6">
    <location>
        <begin position="245"/>
        <end position="267"/>
    </location>
</feature>
<keyword evidence="2" id="KW-1003">Cell membrane</keyword>
<dbReference type="NCBIfam" id="TIGR00374">
    <property type="entry name" value="flippase-like domain"/>
    <property type="match status" value="1"/>
</dbReference>
<feature type="transmembrane region" description="Helical" evidence="6">
    <location>
        <begin position="44"/>
        <end position="65"/>
    </location>
</feature>
<feature type="transmembrane region" description="Helical" evidence="6">
    <location>
        <begin position="86"/>
        <end position="107"/>
    </location>
</feature>
<feature type="transmembrane region" description="Helical" evidence="6">
    <location>
        <begin position="287"/>
        <end position="312"/>
    </location>
</feature>
<proteinExistence type="predicted"/>
<organism evidence="7 8">
    <name type="scientific">candidate division WWE3 bacterium RIFCSPLOWO2_01_FULL_41_18</name>
    <dbReference type="NCBI Taxonomy" id="1802625"/>
    <lineage>
        <taxon>Bacteria</taxon>
        <taxon>Katanobacteria</taxon>
    </lineage>
</organism>
<evidence type="ECO:0000256" key="2">
    <source>
        <dbReference type="ARBA" id="ARBA00022475"/>
    </source>
</evidence>
<keyword evidence="5 6" id="KW-0472">Membrane</keyword>